<dbReference type="EMBL" id="NJGV01000024">
    <property type="protein sequence ID" value="OWY32648.1"/>
    <property type="molecule type" value="Genomic_DNA"/>
</dbReference>
<dbReference type="GO" id="GO:0015820">
    <property type="term" value="P:L-leucine transport"/>
    <property type="evidence" value="ECO:0007669"/>
    <property type="project" value="TreeGrafter"/>
</dbReference>
<evidence type="ECO:0000256" key="6">
    <source>
        <dbReference type="ARBA" id="ARBA00023136"/>
    </source>
</evidence>
<keyword evidence="4 7" id="KW-0812">Transmembrane</keyword>
<evidence type="ECO:0000313" key="9">
    <source>
        <dbReference type="Proteomes" id="UP000214747"/>
    </source>
</evidence>
<evidence type="ECO:0000256" key="1">
    <source>
        <dbReference type="ARBA" id="ARBA00004651"/>
    </source>
</evidence>
<evidence type="ECO:0000313" key="8">
    <source>
        <dbReference type="EMBL" id="OWY32648.1"/>
    </source>
</evidence>
<accession>A0A225SNH4</accession>
<feature type="transmembrane region" description="Helical" evidence="7">
    <location>
        <begin position="51"/>
        <end position="72"/>
    </location>
</feature>
<keyword evidence="6 7" id="KW-0472">Membrane</keyword>
<dbReference type="PANTHER" id="PTHR30086">
    <property type="entry name" value="ARGININE EXPORTER PROTEIN ARGO"/>
    <property type="match status" value="1"/>
</dbReference>
<dbReference type="AlphaFoldDB" id="A0A225SNH4"/>
<keyword evidence="5 7" id="KW-1133">Transmembrane helix</keyword>
<evidence type="ECO:0000256" key="5">
    <source>
        <dbReference type="ARBA" id="ARBA00022989"/>
    </source>
</evidence>
<gene>
    <name evidence="8" type="ORF">CEJ45_20630</name>
</gene>
<evidence type="ECO:0000256" key="3">
    <source>
        <dbReference type="ARBA" id="ARBA00022475"/>
    </source>
</evidence>
<protein>
    <submittedName>
        <fullName evidence="8">Leucine efflux protein LeuE</fullName>
    </submittedName>
</protein>
<comment type="similarity">
    <text evidence="2">Belongs to the Rht family.</text>
</comment>
<feature type="transmembrane region" description="Helical" evidence="7">
    <location>
        <begin position="153"/>
        <end position="179"/>
    </location>
</feature>
<dbReference type="PIRSF" id="PIRSF006324">
    <property type="entry name" value="LeuE"/>
    <property type="match status" value="1"/>
</dbReference>
<dbReference type="Pfam" id="PF01810">
    <property type="entry name" value="LysE"/>
    <property type="match status" value="1"/>
</dbReference>
<evidence type="ECO:0000256" key="4">
    <source>
        <dbReference type="ARBA" id="ARBA00022692"/>
    </source>
</evidence>
<organism evidence="8 9">
    <name type="scientific">Herbaspirillum aquaticum</name>
    <dbReference type="NCBI Taxonomy" id="568783"/>
    <lineage>
        <taxon>Bacteria</taxon>
        <taxon>Pseudomonadati</taxon>
        <taxon>Pseudomonadota</taxon>
        <taxon>Betaproteobacteria</taxon>
        <taxon>Burkholderiales</taxon>
        <taxon>Oxalobacteraceae</taxon>
        <taxon>Herbaspirillum</taxon>
    </lineage>
</organism>
<sequence>MQAIFHTLGITDIWQLIAATMVFLLLPGPGTFCVLTCAAKGGLRGGFMAQAGLMLGDIVLMFMAAAGVAALLHANPLLFHGLQYLGAAYLAYLGGRLLFARGEGGGTVVPFSNAADFRRGFLVTLFNPKAIVFYMAFFPLFLDPATQQGALTFFTMGAVISSCTLLYGSILVIVGNAAARRMARNRTIAKLASRAAGVFLIGFGIKLTTQ</sequence>
<comment type="subcellular location">
    <subcellularLocation>
        <location evidence="1">Cell membrane</location>
        <topology evidence="1">Multi-pass membrane protein</topology>
    </subcellularLocation>
</comment>
<comment type="caution">
    <text evidence="8">The sequence shown here is derived from an EMBL/GenBank/DDBJ whole genome shotgun (WGS) entry which is preliminary data.</text>
</comment>
<feature type="transmembrane region" description="Helical" evidence="7">
    <location>
        <begin position="120"/>
        <end position="141"/>
    </location>
</feature>
<feature type="transmembrane region" description="Helical" evidence="7">
    <location>
        <begin position="13"/>
        <end position="39"/>
    </location>
</feature>
<dbReference type="NCBIfam" id="NF008201">
    <property type="entry name" value="PRK10958.1"/>
    <property type="match status" value="1"/>
</dbReference>
<dbReference type="RefSeq" id="WP_088756950.1">
    <property type="nucleotide sequence ID" value="NZ_NJGV01000024.1"/>
</dbReference>
<keyword evidence="3" id="KW-1003">Cell membrane</keyword>
<feature type="transmembrane region" description="Helical" evidence="7">
    <location>
        <begin position="78"/>
        <end position="99"/>
    </location>
</feature>
<dbReference type="GO" id="GO:0015190">
    <property type="term" value="F:L-leucine transmembrane transporter activity"/>
    <property type="evidence" value="ECO:0007669"/>
    <property type="project" value="TreeGrafter"/>
</dbReference>
<dbReference type="InterPro" id="IPR001123">
    <property type="entry name" value="LeuE-type"/>
</dbReference>
<dbReference type="Proteomes" id="UP000214747">
    <property type="component" value="Unassembled WGS sequence"/>
</dbReference>
<dbReference type="PANTHER" id="PTHR30086:SF15">
    <property type="entry name" value="LEUCINE EFFLUX PROTEIN"/>
    <property type="match status" value="1"/>
</dbReference>
<name>A0A225SNH4_9BURK</name>
<keyword evidence="9" id="KW-1185">Reference proteome</keyword>
<proteinExistence type="inferred from homology"/>
<evidence type="ECO:0000256" key="7">
    <source>
        <dbReference type="SAM" id="Phobius"/>
    </source>
</evidence>
<evidence type="ECO:0000256" key="2">
    <source>
        <dbReference type="ARBA" id="ARBA00007928"/>
    </source>
</evidence>
<dbReference type="GO" id="GO:0005886">
    <property type="term" value="C:plasma membrane"/>
    <property type="evidence" value="ECO:0007669"/>
    <property type="project" value="UniProtKB-SubCell"/>
</dbReference>
<reference evidence="8 9" key="1">
    <citation type="journal article" date="2010" name="Int. J. Syst. Evol. Microbiol.">
        <title>Reclassification of Herbaspirillum putei as a later heterotypic synonym of Herbaspirillum huttiense, with the description of H. huttiense subsp. huttiense subsp. nov. and H. huttiense subsp. putei subsp. nov., comb. nov., and description of Herbaspirillum aquaticum sp. nov.</title>
        <authorList>
            <person name="Dobritsa A.P."/>
            <person name="Reddy M.C."/>
            <person name="Samadpour M."/>
        </authorList>
    </citation>
    <scope>NUCLEOTIDE SEQUENCE [LARGE SCALE GENOMIC DNA]</scope>
    <source>
        <strain evidence="8 9">IEH 4430</strain>
    </source>
</reference>